<dbReference type="PANTHER" id="PTHR33706:SF1">
    <property type="entry name" value="TPR REPEAT PROTEIN"/>
    <property type="match status" value="1"/>
</dbReference>
<dbReference type="OrthoDB" id="10556502at2759"/>
<dbReference type="Proteomes" id="UP000683925">
    <property type="component" value="Unassembled WGS sequence"/>
</dbReference>
<dbReference type="EMBL" id="CAJJDP010000116">
    <property type="protein sequence ID" value="CAD8198387.1"/>
    <property type="molecule type" value="Genomic_DNA"/>
</dbReference>
<organism evidence="1 2">
    <name type="scientific">Paramecium octaurelia</name>
    <dbReference type="NCBI Taxonomy" id="43137"/>
    <lineage>
        <taxon>Eukaryota</taxon>
        <taxon>Sar</taxon>
        <taxon>Alveolata</taxon>
        <taxon>Ciliophora</taxon>
        <taxon>Intramacronucleata</taxon>
        <taxon>Oligohymenophorea</taxon>
        <taxon>Peniculida</taxon>
        <taxon>Parameciidae</taxon>
        <taxon>Paramecium</taxon>
    </lineage>
</organism>
<accession>A0A8S1XB82</accession>
<dbReference type="AlphaFoldDB" id="A0A8S1XB82"/>
<proteinExistence type="predicted"/>
<evidence type="ECO:0000313" key="2">
    <source>
        <dbReference type="Proteomes" id="UP000683925"/>
    </source>
</evidence>
<sequence>MNDLKIWEEIGIQRKELMLKKTKIQLQYNEKEQKITYIKDGEILRELQSNSIQYPQKIINIEHLKYLDWECGLKNNQIELWLAKWNGHYLIVGGGYNENSQKVGKWIELSEYYWDRCKMTHEGYYNNGIKVGLWNTKLDEKIKQTVEISQWRRAF</sequence>
<reference evidence="1" key="1">
    <citation type="submission" date="2021-01" db="EMBL/GenBank/DDBJ databases">
        <authorList>
            <consortium name="Genoscope - CEA"/>
            <person name="William W."/>
        </authorList>
    </citation>
    <scope>NUCLEOTIDE SEQUENCE</scope>
</reference>
<gene>
    <name evidence="1" type="ORF">POCTA_138.1.T1160189</name>
</gene>
<keyword evidence="2" id="KW-1185">Reference proteome</keyword>
<comment type="caution">
    <text evidence="1">The sequence shown here is derived from an EMBL/GenBank/DDBJ whole genome shotgun (WGS) entry which is preliminary data.</text>
</comment>
<dbReference type="OMA" id="CKMTHEG"/>
<protein>
    <submittedName>
        <fullName evidence="1">Uncharacterized protein</fullName>
    </submittedName>
</protein>
<name>A0A8S1XB82_PAROT</name>
<dbReference type="PANTHER" id="PTHR33706">
    <property type="entry name" value="MORN VARIANT REPEAT PROTEIN"/>
    <property type="match status" value="1"/>
</dbReference>
<evidence type="ECO:0000313" key="1">
    <source>
        <dbReference type="EMBL" id="CAD8198387.1"/>
    </source>
</evidence>